<dbReference type="PANTHER" id="PTHR28285">
    <property type="entry name" value="PROTEIN BIG1"/>
    <property type="match status" value="1"/>
</dbReference>
<keyword evidence="4 10" id="KW-0812">Transmembrane</keyword>
<feature type="domain" description="V-type proton ATPase subunit S1/VOA1 transmembrane" evidence="12">
    <location>
        <begin position="225"/>
        <end position="263"/>
    </location>
</feature>
<evidence type="ECO:0000256" key="3">
    <source>
        <dbReference type="ARBA" id="ARBA00022089"/>
    </source>
</evidence>
<evidence type="ECO:0000256" key="7">
    <source>
        <dbReference type="ARBA" id="ARBA00022989"/>
    </source>
</evidence>
<protein>
    <recommendedName>
        <fullName evidence="3">Protein BIG1</fullName>
    </recommendedName>
</protein>
<organism evidence="13 14">
    <name type="scientific">Fistulina hepatica ATCC 64428</name>
    <dbReference type="NCBI Taxonomy" id="1128425"/>
    <lineage>
        <taxon>Eukaryota</taxon>
        <taxon>Fungi</taxon>
        <taxon>Dikarya</taxon>
        <taxon>Basidiomycota</taxon>
        <taxon>Agaricomycotina</taxon>
        <taxon>Agaricomycetes</taxon>
        <taxon>Agaricomycetidae</taxon>
        <taxon>Agaricales</taxon>
        <taxon>Fistulinaceae</taxon>
        <taxon>Fistulina</taxon>
    </lineage>
</organism>
<dbReference type="GO" id="GO:0071555">
    <property type="term" value="P:cell wall organization"/>
    <property type="evidence" value="ECO:0007669"/>
    <property type="project" value="UniProtKB-KW"/>
</dbReference>
<evidence type="ECO:0000256" key="10">
    <source>
        <dbReference type="SAM" id="Phobius"/>
    </source>
</evidence>
<dbReference type="OrthoDB" id="10029326at2759"/>
<dbReference type="Proteomes" id="UP000054144">
    <property type="component" value="Unassembled WGS sequence"/>
</dbReference>
<gene>
    <name evidence="13" type="ORF">FISHEDRAFT_76836</name>
</gene>
<dbReference type="InterPro" id="IPR046756">
    <property type="entry name" value="VAS1/VOA1_TM"/>
</dbReference>
<keyword evidence="8 10" id="KW-0472">Membrane</keyword>
<keyword evidence="5 11" id="KW-0732">Signal</keyword>
<keyword evidence="6" id="KW-0256">Endoplasmic reticulum</keyword>
<reference evidence="13 14" key="1">
    <citation type="journal article" date="2015" name="Fungal Genet. Biol.">
        <title>Evolution of novel wood decay mechanisms in Agaricales revealed by the genome sequences of Fistulina hepatica and Cylindrobasidium torrendii.</title>
        <authorList>
            <person name="Floudas D."/>
            <person name="Held B.W."/>
            <person name="Riley R."/>
            <person name="Nagy L.G."/>
            <person name="Koehler G."/>
            <person name="Ransdell A.S."/>
            <person name="Younus H."/>
            <person name="Chow J."/>
            <person name="Chiniquy J."/>
            <person name="Lipzen A."/>
            <person name="Tritt A."/>
            <person name="Sun H."/>
            <person name="Haridas S."/>
            <person name="LaButti K."/>
            <person name="Ohm R.A."/>
            <person name="Kues U."/>
            <person name="Blanchette R.A."/>
            <person name="Grigoriev I.V."/>
            <person name="Minto R.E."/>
            <person name="Hibbett D.S."/>
        </authorList>
    </citation>
    <scope>NUCLEOTIDE SEQUENCE [LARGE SCALE GENOMIC DNA]</scope>
    <source>
        <strain evidence="13 14">ATCC 64428</strain>
    </source>
</reference>
<feature type="transmembrane region" description="Helical" evidence="10">
    <location>
        <begin position="230"/>
        <end position="254"/>
    </location>
</feature>
<evidence type="ECO:0000256" key="1">
    <source>
        <dbReference type="ARBA" id="ARBA00004115"/>
    </source>
</evidence>
<evidence type="ECO:0000256" key="6">
    <source>
        <dbReference type="ARBA" id="ARBA00022824"/>
    </source>
</evidence>
<comment type="similarity">
    <text evidence="2">Belongs to the BIG1 family.</text>
</comment>
<dbReference type="GO" id="GO:0005789">
    <property type="term" value="C:endoplasmic reticulum membrane"/>
    <property type="evidence" value="ECO:0007669"/>
    <property type="project" value="UniProtKB-SubCell"/>
</dbReference>
<feature type="chain" id="PRO_5011955141" description="Protein BIG1" evidence="11">
    <location>
        <begin position="16"/>
        <end position="276"/>
    </location>
</feature>
<evidence type="ECO:0000256" key="11">
    <source>
        <dbReference type="SAM" id="SignalP"/>
    </source>
</evidence>
<evidence type="ECO:0000256" key="5">
    <source>
        <dbReference type="ARBA" id="ARBA00022729"/>
    </source>
</evidence>
<proteinExistence type="inferred from homology"/>
<dbReference type="Pfam" id="PF20520">
    <property type="entry name" value="Ac45-VOA1_TM"/>
    <property type="match status" value="1"/>
</dbReference>
<dbReference type="PANTHER" id="PTHR28285:SF1">
    <property type="entry name" value="PROTEIN BIG1"/>
    <property type="match status" value="1"/>
</dbReference>
<evidence type="ECO:0000256" key="8">
    <source>
        <dbReference type="ARBA" id="ARBA00023136"/>
    </source>
</evidence>
<evidence type="ECO:0000256" key="2">
    <source>
        <dbReference type="ARBA" id="ARBA00008203"/>
    </source>
</evidence>
<keyword evidence="7 10" id="KW-1133">Transmembrane helix</keyword>
<name>A0A0D7A449_9AGAR</name>
<keyword evidence="9" id="KW-0961">Cell wall biogenesis/degradation</keyword>
<sequence length="276" mass="30136">MRTILFSAFFPLVFAFSDTFPVVFWSSHRSHALERLPGSLSGGTRVSNLLSEILEHDDVCGHDAVVIVDQPGIHASDLRALSPESAIARRISRSVSSRQYPYIPGGSFHLPTLASSVADRCESGHLSYTPGDVVQFEKGSKHVITLTMPPLEGLRMAHMQELDGLLEDALSKIENALPNYLIIYTASTPSHTFSRRQEVWPALDLAARAPANTTLASGGILKRYQLLTPALIISLLVSLLVLLPIIMFGIQALASIQSPVRLDAPKGFSDQQKKNQ</sequence>
<dbReference type="InterPro" id="IPR037654">
    <property type="entry name" value="Big1"/>
</dbReference>
<comment type="subcellular location">
    <subcellularLocation>
        <location evidence="1">Endoplasmic reticulum membrane</location>
        <topology evidence="1">Single-pass type I membrane protein</topology>
    </subcellularLocation>
</comment>
<dbReference type="GO" id="GO:0009272">
    <property type="term" value="P:fungal-type cell wall biogenesis"/>
    <property type="evidence" value="ECO:0007669"/>
    <property type="project" value="TreeGrafter"/>
</dbReference>
<dbReference type="EMBL" id="KN882061">
    <property type="protein sequence ID" value="KIY45159.1"/>
    <property type="molecule type" value="Genomic_DNA"/>
</dbReference>
<evidence type="ECO:0000313" key="14">
    <source>
        <dbReference type="Proteomes" id="UP000054144"/>
    </source>
</evidence>
<evidence type="ECO:0000256" key="9">
    <source>
        <dbReference type="ARBA" id="ARBA00023316"/>
    </source>
</evidence>
<evidence type="ECO:0000256" key="4">
    <source>
        <dbReference type="ARBA" id="ARBA00022692"/>
    </source>
</evidence>
<dbReference type="AlphaFoldDB" id="A0A0D7A449"/>
<dbReference type="GO" id="GO:0006078">
    <property type="term" value="P:(1-&gt;6)-beta-D-glucan biosynthetic process"/>
    <property type="evidence" value="ECO:0007669"/>
    <property type="project" value="TreeGrafter"/>
</dbReference>
<evidence type="ECO:0000259" key="12">
    <source>
        <dbReference type="Pfam" id="PF20520"/>
    </source>
</evidence>
<feature type="signal peptide" evidence="11">
    <location>
        <begin position="1"/>
        <end position="15"/>
    </location>
</feature>
<evidence type="ECO:0000313" key="13">
    <source>
        <dbReference type="EMBL" id="KIY45159.1"/>
    </source>
</evidence>
<keyword evidence="14" id="KW-1185">Reference proteome</keyword>
<accession>A0A0D7A449</accession>